<protein>
    <submittedName>
        <fullName evidence="8">TetR family transcriptional regulator</fullName>
    </submittedName>
</protein>
<dbReference type="InterPro" id="IPR001647">
    <property type="entry name" value="HTH_TetR"/>
</dbReference>
<keyword evidence="4" id="KW-0804">Transcription</keyword>
<dbReference type="RefSeq" id="WP_152009091.1">
    <property type="nucleotide sequence ID" value="NZ_CP159480.1"/>
</dbReference>
<evidence type="ECO:0000259" key="7">
    <source>
        <dbReference type="PROSITE" id="PS50977"/>
    </source>
</evidence>
<comment type="caution">
    <text evidence="8">The sequence shown here is derived from an EMBL/GenBank/DDBJ whole genome shotgun (WGS) entry which is preliminary data.</text>
</comment>
<evidence type="ECO:0000313" key="9">
    <source>
        <dbReference type="Proteomes" id="UP001320715"/>
    </source>
</evidence>
<evidence type="ECO:0000313" key="8">
    <source>
        <dbReference type="EMBL" id="MCO6410236.1"/>
    </source>
</evidence>
<dbReference type="PROSITE" id="PS01081">
    <property type="entry name" value="HTH_TETR_1"/>
    <property type="match status" value="1"/>
</dbReference>
<keyword evidence="3 5" id="KW-0238">DNA-binding</keyword>
<feature type="compositionally biased region" description="Basic and acidic residues" evidence="6">
    <location>
        <begin position="19"/>
        <end position="28"/>
    </location>
</feature>
<keyword evidence="9" id="KW-1185">Reference proteome</keyword>
<keyword evidence="2" id="KW-0805">Transcription regulation</keyword>
<dbReference type="InterPro" id="IPR009057">
    <property type="entry name" value="Homeodomain-like_sf"/>
</dbReference>
<evidence type="ECO:0000256" key="3">
    <source>
        <dbReference type="ARBA" id="ARBA00023125"/>
    </source>
</evidence>
<dbReference type="EMBL" id="JAAAML010000003">
    <property type="protein sequence ID" value="MCO6410236.1"/>
    <property type="molecule type" value="Genomic_DNA"/>
</dbReference>
<keyword evidence="1" id="KW-0678">Repressor</keyword>
<dbReference type="PANTHER" id="PTHR30055:SF234">
    <property type="entry name" value="HTH-TYPE TRANSCRIPTIONAL REGULATOR BETI"/>
    <property type="match status" value="1"/>
</dbReference>
<evidence type="ECO:0000256" key="5">
    <source>
        <dbReference type="PROSITE-ProRule" id="PRU00335"/>
    </source>
</evidence>
<dbReference type="Pfam" id="PF13977">
    <property type="entry name" value="TetR_C_6"/>
    <property type="match status" value="1"/>
</dbReference>
<dbReference type="Pfam" id="PF00440">
    <property type="entry name" value="TetR_N"/>
    <property type="match status" value="1"/>
</dbReference>
<dbReference type="Proteomes" id="UP001320715">
    <property type="component" value="Unassembled WGS sequence"/>
</dbReference>
<dbReference type="SUPFAM" id="SSF46689">
    <property type="entry name" value="Homeodomain-like"/>
    <property type="match status" value="1"/>
</dbReference>
<proteinExistence type="predicted"/>
<feature type="DNA-binding region" description="H-T-H motif" evidence="5">
    <location>
        <begin position="50"/>
        <end position="69"/>
    </location>
</feature>
<feature type="region of interest" description="Disordered" evidence="6">
    <location>
        <begin position="1"/>
        <end position="28"/>
    </location>
</feature>
<dbReference type="InterPro" id="IPR050109">
    <property type="entry name" value="HTH-type_TetR-like_transc_reg"/>
</dbReference>
<dbReference type="InterPro" id="IPR036271">
    <property type="entry name" value="Tet_transcr_reg_TetR-rel_C_sf"/>
</dbReference>
<evidence type="ECO:0000256" key="6">
    <source>
        <dbReference type="SAM" id="MobiDB-lite"/>
    </source>
</evidence>
<dbReference type="InterPro" id="IPR023772">
    <property type="entry name" value="DNA-bd_HTH_TetR-type_CS"/>
</dbReference>
<evidence type="ECO:0000256" key="4">
    <source>
        <dbReference type="ARBA" id="ARBA00023163"/>
    </source>
</evidence>
<feature type="compositionally biased region" description="Basic and acidic residues" evidence="6">
    <location>
        <begin position="1"/>
        <end position="10"/>
    </location>
</feature>
<dbReference type="Gene3D" id="1.10.357.10">
    <property type="entry name" value="Tetracycline Repressor, domain 2"/>
    <property type="match status" value="1"/>
</dbReference>
<evidence type="ECO:0000256" key="2">
    <source>
        <dbReference type="ARBA" id="ARBA00023015"/>
    </source>
</evidence>
<dbReference type="SUPFAM" id="SSF48498">
    <property type="entry name" value="Tetracyclin repressor-like, C-terminal domain"/>
    <property type="match status" value="1"/>
</dbReference>
<accession>A0ABT1CXC5</accession>
<feature type="domain" description="HTH tetR-type" evidence="7">
    <location>
        <begin position="27"/>
        <end position="87"/>
    </location>
</feature>
<name>A0ABT1CXC5_9HYPH</name>
<organism evidence="8 9">
    <name type="scientific">Hoeflea alexandrii</name>
    <dbReference type="NCBI Taxonomy" id="288436"/>
    <lineage>
        <taxon>Bacteria</taxon>
        <taxon>Pseudomonadati</taxon>
        <taxon>Pseudomonadota</taxon>
        <taxon>Alphaproteobacteria</taxon>
        <taxon>Hyphomicrobiales</taxon>
        <taxon>Rhizobiaceae</taxon>
        <taxon>Hoeflea</taxon>
    </lineage>
</organism>
<dbReference type="InterPro" id="IPR039538">
    <property type="entry name" value="BetI_C"/>
</dbReference>
<gene>
    <name evidence="8" type="ORF">GTW23_18810</name>
</gene>
<dbReference type="PROSITE" id="PS50977">
    <property type="entry name" value="HTH_TETR_2"/>
    <property type="match status" value="1"/>
</dbReference>
<reference evidence="8 9" key="1">
    <citation type="submission" date="2020-01" db="EMBL/GenBank/DDBJ databases">
        <title>Genomes of bacteria type strains.</title>
        <authorList>
            <person name="Chen J."/>
            <person name="Zhu S."/>
            <person name="Yang J."/>
        </authorList>
    </citation>
    <scope>NUCLEOTIDE SEQUENCE [LARGE SCALE GENOMIC DNA]</scope>
    <source>
        <strain evidence="8 9">DSM 16655</strain>
    </source>
</reference>
<sequence length="232" mass="26303">MSQSDKRENPAPHTQAAEASRRREPKALRREQLINATIDSLAKRGYAATTLADVADGAGLSRGIVNFHFTSKDNLLSETIRHLQDEYTANWMAMVSKAKSDTASQLLALVTADLDRKICTHRKLAAWFALITEAKSRPNYQKLAWERDDKYRTTLTTICRRAKQEAGYLYDSQSTGDAIYAMQEGLWLRMMLFGKDYKRETALKVVLDMLCTIFPRHFADDGTPLIVHAEDE</sequence>
<evidence type="ECO:0000256" key="1">
    <source>
        <dbReference type="ARBA" id="ARBA00022491"/>
    </source>
</evidence>
<dbReference type="PRINTS" id="PR00455">
    <property type="entry name" value="HTHTETR"/>
</dbReference>
<dbReference type="PANTHER" id="PTHR30055">
    <property type="entry name" value="HTH-TYPE TRANSCRIPTIONAL REGULATOR RUTR"/>
    <property type="match status" value="1"/>
</dbReference>